<dbReference type="RefSeq" id="WP_132155482.1">
    <property type="nucleotide sequence ID" value="NZ_SLWR01000013.1"/>
</dbReference>
<dbReference type="AlphaFoldDB" id="A0A4R2IIL7"/>
<proteinExistence type="predicted"/>
<dbReference type="EMBL" id="SLWR01000013">
    <property type="protein sequence ID" value="TCO42565.1"/>
    <property type="molecule type" value="Genomic_DNA"/>
</dbReference>
<evidence type="ECO:0008006" key="3">
    <source>
        <dbReference type="Google" id="ProtNLM"/>
    </source>
</evidence>
<protein>
    <recommendedName>
        <fullName evidence="3">Trypsin-like peptidase</fullName>
    </recommendedName>
</protein>
<dbReference type="SUPFAM" id="SSF50494">
    <property type="entry name" value="Trypsin-like serine proteases"/>
    <property type="match status" value="1"/>
</dbReference>
<gene>
    <name evidence="1" type="ORF">EV646_113187</name>
</gene>
<organism evidence="1 2">
    <name type="scientific">Kribbella antiqua</name>
    <dbReference type="NCBI Taxonomy" id="2512217"/>
    <lineage>
        <taxon>Bacteria</taxon>
        <taxon>Bacillati</taxon>
        <taxon>Actinomycetota</taxon>
        <taxon>Actinomycetes</taxon>
        <taxon>Propionibacteriales</taxon>
        <taxon>Kribbellaceae</taxon>
        <taxon>Kribbella</taxon>
    </lineage>
</organism>
<dbReference type="InterPro" id="IPR009003">
    <property type="entry name" value="Peptidase_S1_PA"/>
</dbReference>
<evidence type="ECO:0000313" key="2">
    <source>
        <dbReference type="Proteomes" id="UP000295573"/>
    </source>
</evidence>
<dbReference type="Proteomes" id="UP000295573">
    <property type="component" value="Unassembled WGS sequence"/>
</dbReference>
<sequence length="459" mass="50288">MTSYEEKKAETERLKALLPAVREELMRIPGVSRVAVGARERAGEIVEEFVFRVHVDEKLPESELPPDQLVPREIAGVPTDVVVKRLPVNEIGFNDENDHTDYSPEVGGSRIGAEVAGGTGTLGCFCRRTDDDRVVLLSNWHVLIDPGGDIGDGVGQPRWRESCCCACGKIGEVLDYDEDLDCAIAELDSDIAYAPKIRRILRADGATELEGRIEGSAAPVVLDEVWKVGARTGLTRGMITDVDPGRVEISPLDPFPRMSNKGDSGSVYVSLATGMVCVLHNKGNGKEGFGIPFDEVMLQLHIDVIPTDPDSAYTVLDWIDSDRPVPISTPYADVAERLRLTPGGRELLRLVARQRDECLELVENHRRFTIAWHRSGGPAYLAALARSVRDPDFQIPRRLAGVDRAEAVRRLTSALRAVGSPELLADLDLFASSLGQVLAEADTAEQLLEKWEEARQLVG</sequence>
<evidence type="ECO:0000313" key="1">
    <source>
        <dbReference type="EMBL" id="TCO42565.1"/>
    </source>
</evidence>
<dbReference type="OrthoDB" id="1491548at2"/>
<comment type="caution">
    <text evidence="1">The sequence shown here is derived from an EMBL/GenBank/DDBJ whole genome shotgun (WGS) entry which is preliminary data.</text>
</comment>
<name>A0A4R2IIL7_9ACTN</name>
<reference evidence="1 2" key="1">
    <citation type="journal article" date="2015" name="Stand. Genomic Sci.">
        <title>Genomic Encyclopedia of Bacterial and Archaeal Type Strains, Phase III: the genomes of soil and plant-associated and newly described type strains.</title>
        <authorList>
            <person name="Whitman W.B."/>
            <person name="Woyke T."/>
            <person name="Klenk H.P."/>
            <person name="Zhou Y."/>
            <person name="Lilburn T.G."/>
            <person name="Beck B.J."/>
            <person name="De Vos P."/>
            <person name="Vandamme P."/>
            <person name="Eisen J.A."/>
            <person name="Garrity G."/>
            <person name="Hugenholtz P."/>
            <person name="Kyrpides N.C."/>
        </authorList>
    </citation>
    <scope>NUCLEOTIDE SEQUENCE [LARGE SCALE GENOMIC DNA]</scope>
    <source>
        <strain evidence="1 2">VKM Ac-2541</strain>
    </source>
</reference>
<keyword evidence="2" id="KW-1185">Reference proteome</keyword>
<accession>A0A4R2IIL7</accession>